<reference evidence="6" key="1">
    <citation type="submission" date="2019-03" db="EMBL/GenBank/DDBJ databases">
        <title>Single cell metagenomics reveals metabolic interactions within the superorganism composed of flagellate Streblomastix strix and complex community of Bacteroidetes bacteria on its surface.</title>
        <authorList>
            <person name="Treitli S.C."/>
            <person name="Kolisko M."/>
            <person name="Husnik F."/>
            <person name="Keeling P."/>
            <person name="Hampl V."/>
        </authorList>
    </citation>
    <scope>NUCLEOTIDE SEQUENCE</scope>
    <source>
        <strain evidence="6">STM</strain>
    </source>
</reference>
<evidence type="ECO:0000256" key="1">
    <source>
        <dbReference type="ARBA" id="ARBA00004442"/>
    </source>
</evidence>
<keyword evidence="3" id="KW-0472">Membrane</keyword>
<comment type="subcellular location">
    <subcellularLocation>
        <location evidence="1">Cell outer membrane</location>
    </subcellularLocation>
</comment>
<protein>
    <recommendedName>
        <fullName evidence="5">RagB/SusD domain-containing protein</fullName>
    </recommendedName>
</protein>
<gene>
    <name evidence="6" type="ORF">EZS27_009539</name>
</gene>
<keyword evidence="4" id="KW-0998">Cell outer membrane</keyword>
<dbReference type="AlphaFoldDB" id="A0A5J4S9B3"/>
<dbReference type="Pfam" id="PF07980">
    <property type="entry name" value="SusD_RagB"/>
    <property type="match status" value="1"/>
</dbReference>
<dbReference type="InterPro" id="IPR011990">
    <property type="entry name" value="TPR-like_helical_dom_sf"/>
</dbReference>
<dbReference type="GO" id="GO:0009279">
    <property type="term" value="C:cell outer membrane"/>
    <property type="evidence" value="ECO:0007669"/>
    <property type="project" value="UniProtKB-SubCell"/>
</dbReference>
<dbReference type="SUPFAM" id="SSF48452">
    <property type="entry name" value="TPR-like"/>
    <property type="match status" value="1"/>
</dbReference>
<feature type="domain" description="RagB/SusD" evidence="5">
    <location>
        <begin position="2"/>
        <end position="111"/>
    </location>
</feature>
<sequence>MRYRAGLPGLTDEEAADEATVLAKIKKERMIEFLYENRRYFDVRRWGDYETSESESIKGMNTSATKEAYYQRVIPNTARVGNRIINRKFVFLPIPKIELKRLPSFDQNPGW</sequence>
<dbReference type="Gene3D" id="1.25.40.390">
    <property type="match status" value="1"/>
</dbReference>
<name>A0A5J4S9B3_9ZZZZ</name>
<evidence type="ECO:0000313" key="6">
    <source>
        <dbReference type="EMBL" id="KAA6342736.1"/>
    </source>
</evidence>
<dbReference type="EMBL" id="SNRY01000308">
    <property type="protein sequence ID" value="KAA6342736.1"/>
    <property type="molecule type" value="Genomic_DNA"/>
</dbReference>
<proteinExistence type="predicted"/>
<comment type="caution">
    <text evidence="6">The sequence shown here is derived from an EMBL/GenBank/DDBJ whole genome shotgun (WGS) entry which is preliminary data.</text>
</comment>
<evidence type="ECO:0000256" key="2">
    <source>
        <dbReference type="ARBA" id="ARBA00022729"/>
    </source>
</evidence>
<evidence type="ECO:0000256" key="4">
    <source>
        <dbReference type="ARBA" id="ARBA00023237"/>
    </source>
</evidence>
<dbReference type="InterPro" id="IPR012944">
    <property type="entry name" value="SusD_RagB_dom"/>
</dbReference>
<keyword evidence="2" id="KW-0732">Signal</keyword>
<organism evidence="6">
    <name type="scientific">termite gut metagenome</name>
    <dbReference type="NCBI Taxonomy" id="433724"/>
    <lineage>
        <taxon>unclassified sequences</taxon>
        <taxon>metagenomes</taxon>
        <taxon>organismal metagenomes</taxon>
    </lineage>
</organism>
<evidence type="ECO:0000259" key="5">
    <source>
        <dbReference type="Pfam" id="PF07980"/>
    </source>
</evidence>
<accession>A0A5J4S9B3</accession>
<evidence type="ECO:0000256" key="3">
    <source>
        <dbReference type="ARBA" id="ARBA00023136"/>
    </source>
</evidence>